<evidence type="ECO:0000256" key="1">
    <source>
        <dbReference type="SAM" id="SignalP"/>
    </source>
</evidence>
<dbReference type="PANTHER" id="PTHR30032">
    <property type="entry name" value="N-ACETYLMURAMOYL-L-ALANINE AMIDASE-RELATED"/>
    <property type="match status" value="1"/>
</dbReference>
<keyword evidence="3" id="KW-1185">Reference proteome</keyword>
<dbReference type="PANTHER" id="PTHR30032:SF8">
    <property type="entry name" value="GERMINATION-SPECIFIC N-ACETYLMURAMOYL-L-ALANINE AMIDASE"/>
    <property type="match status" value="1"/>
</dbReference>
<dbReference type="Gene3D" id="3.40.50.12090">
    <property type="match status" value="4"/>
</dbReference>
<accession>A0ABM5NWN7</accession>
<evidence type="ECO:0000313" key="3">
    <source>
        <dbReference type="Proteomes" id="UP000017590"/>
    </source>
</evidence>
<reference evidence="3" key="1">
    <citation type="journal article" date="2014" name="Biotechnol. Biofuels">
        <title>Comparison of single-molecule sequencing and hybrid approaches for finishing the genome of Clostridium autoethanogenum and analysis of CRISPR systems in industrial relevant Clostridia.</title>
        <authorList>
            <person name="Brown S.D."/>
            <person name="Nagaraju S."/>
            <person name="Utturkar S."/>
            <person name="De Tissera S."/>
            <person name="Segovia S."/>
            <person name="Mitchell W."/>
            <person name="Land M.L."/>
            <person name="Dassanayake A."/>
            <person name="Kopke M."/>
        </authorList>
    </citation>
    <scope>NUCLEOTIDE SEQUENCE [LARGE SCALE GENOMIC DNA]</scope>
    <source>
        <strain evidence="3">DSM 10061</strain>
    </source>
</reference>
<dbReference type="EMBL" id="CP006763">
    <property type="protein sequence ID" value="AGY76786.1"/>
    <property type="molecule type" value="Genomic_DNA"/>
</dbReference>
<dbReference type="Proteomes" id="UP000017590">
    <property type="component" value="Chromosome"/>
</dbReference>
<organism evidence="2 3">
    <name type="scientific">Clostridium autoethanogenum DSM 10061</name>
    <dbReference type="NCBI Taxonomy" id="1341692"/>
    <lineage>
        <taxon>Bacteria</taxon>
        <taxon>Bacillati</taxon>
        <taxon>Bacillota</taxon>
        <taxon>Clostridia</taxon>
        <taxon>Eubacteriales</taxon>
        <taxon>Clostridiaceae</taxon>
        <taxon>Clostridium</taxon>
    </lineage>
</organism>
<dbReference type="InterPro" id="IPR007253">
    <property type="entry name" value="Cell_wall-bd_2"/>
</dbReference>
<dbReference type="Pfam" id="PF04122">
    <property type="entry name" value="CW_binding_2"/>
    <property type="match status" value="3"/>
</dbReference>
<protein>
    <submittedName>
        <fullName evidence="2">Cell wall-binding repeat-containing protein</fullName>
    </submittedName>
</protein>
<name>A0ABM5NWN7_9CLOT</name>
<feature type="chain" id="PRO_5047123173" evidence="1">
    <location>
        <begin position="24"/>
        <end position="519"/>
    </location>
</feature>
<sequence>MKKILGIAAAAAIVLGMSNSTYAKTTYNVTRLAGNNRYETSENIANNFESGTVQSVIIANGNNFPDALGGSVLSKIYNAPILLLNDDFKNSSNAVDYIQNHLSKSGNIYILGGTSSVSDDFVSYIKGLGYGNVTRFGGSNRFETNKSIINSMNVQKGTPMVITNGWGFADALSVSSVAACYKYPIFMIDNGKLSESNKDVISSIQPSKIFVIGGQSSVSDDVVNEIKSLQPALTDSNIVRIGGQTRYDTSLSICKYFNSNSNFAVLANGANFPDALSGSALASKLSAPIMLTDGKDISSQKNYIDEKGYKDIYLLGGLNSIDLSVEYLMEPTSSIPQAEIDYITALKGYCDSYEDKTGTVSTQMEDIYNKTTDIRVAITSASTAQELSSDIEQLITLFNQGNSCLSSYKSDLTTLKSEASNLSVPSGLDTYSTQYLDSINTQINYVDTTMKYTTSCLNIFTEMKDALDNMDMDKLEKSTAELQDIGTDGNSISNIENGNKGIDDLDTRLGNALTSYQQK</sequence>
<dbReference type="InterPro" id="IPR051922">
    <property type="entry name" value="Bact_Sporulation_Assoc"/>
</dbReference>
<dbReference type="RefSeq" id="WP_013237182.1">
    <property type="nucleotide sequence ID" value="NC_022592.1"/>
</dbReference>
<gene>
    <name evidence="2" type="ORF">CAETHG_2577</name>
</gene>
<feature type="signal peptide" evidence="1">
    <location>
        <begin position="1"/>
        <end position="23"/>
    </location>
</feature>
<evidence type="ECO:0000313" key="2">
    <source>
        <dbReference type="EMBL" id="AGY76786.1"/>
    </source>
</evidence>
<keyword evidence="1" id="KW-0732">Signal</keyword>
<proteinExistence type="predicted"/>